<evidence type="ECO:0000313" key="4">
    <source>
        <dbReference type="EMBL" id="MBP2026090.1"/>
    </source>
</evidence>
<name>A0ABS4KEB9_9FIRM</name>
<protein>
    <submittedName>
        <fullName evidence="4">LCP family protein required for cell wall assembly</fullName>
    </submittedName>
</protein>
<evidence type="ECO:0000256" key="1">
    <source>
        <dbReference type="ARBA" id="ARBA00006068"/>
    </source>
</evidence>
<sequence>MRFIKGFFKFIFSFLIAIVIILSIGAFAVLPKLENEYEKDVFSNRDSINYLLIGKESSATVDNKDTSGPVHSDTLMIATIFPKQNKVELTSIPRDTYIEYLPNSKKRHQKINAAFFLGGVDETRDVLEDFLDIKIDNYMVVDYKTIIGIIDTLGGIDIEWEYNDYHYEDNWTDPPLVIDFKNGINHLDGEKAVSYLRTRKAYKDQDLGRMKAQQQFLVKLFEEMKDPKNIVLVPKMLRIVEENTETNLEFKEMLYLAYYGLRNVDKDNIILNTVEGRDKRINGIDYYEINKEAARELFRN</sequence>
<dbReference type="PANTHER" id="PTHR33392:SF6">
    <property type="entry name" value="POLYISOPRENYL-TEICHOIC ACID--PEPTIDOGLYCAN TEICHOIC ACID TRANSFERASE TAGU"/>
    <property type="match status" value="1"/>
</dbReference>
<dbReference type="Gene3D" id="3.40.630.190">
    <property type="entry name" value="LCP protein"/>
    <property type="match status" value="1"/>
</dbReference>
<comment type="similarity">
    <text evidence="1">Belongs to the LytR/CpsA/Psr (LCP) family.</text>
</comment>
<dbReference type="NCBIfam" id="TIGR00350">
    <property type="entry name" value="lytR_cpsA_psr"/>
    <property type="match status" value="1"/>
</dbReference>
<dbReference type="PANTHER" id="PTHR33392">
    <property type="entry name" value="POLYISOPRENYL-TEICHOIC ACID--PEPTIDOGLYCAN TEICHOIC ACID TRANSFERASE TAGU"/>
    <property type="match status" value="1"/>
</dbReference>
<dbReference type="RefSeq" id="WP_210061989.1">
    <property type="nucleotide sequence ID" value="NZ_JAGGLJ010000020.1"/>
</dbReference>
<dbReference type="InterPro" id="IPR050922">
    <property type="entry name" value="LytR/CpsA/Psr_CW_biosynth"/>
</dbReference>
<keyword evidence="2" id="KW-1133">Transmembrane helix</keyword>
<comment type="caution">
    <text evidence="4">The sequence shown here is derived from an EMBL/GenBank/DDBJ whole genome shotgun (WGS) entry which is preliminary data.</text>
</comment>
<feature type="domain" description="Cell envelope-related transcriptional attenuator" evidence="3">
    <location>
        <begin position="71"/>
        <end position="225"/>
    </location>
</feature>
<feature type="transmembrane region" description="Helical" evidence="2">
    <location>
        <begin position="7"/>
        <end position="30"/>
    </location>
</feature>
<keyword evidence="2" id="KW-0472">Membrane</keyword>
<evidence type="ECO:0000313" key="5">
    <source>
        <dbReference type="Proteomes" id="UP001519306"/>
    </source>
</evidence>
<dbReference type="EMBL" id="JAGGLJ010000020">
    <property type="protein sequence ID" value="MBP2026090.1"/>
    <property type="molecule type" value="Genomic_DNA"/>
</dbReference>
<dbReference type="InterPro" id="IPR004474">
    <property type="entry name" value="LytR_CpsA_psr"/>
</dbReference>
<proteinExistence type="inferred from homology"/>
<keyword evidence="5" id="KW-1185">Reference proteome</keyword>
<evidence type="ECO:0000256" key="2">
    <source>
        <dbReference type="SAM" id="Phobius"/>
    </source>
</evidence>
<keyword evidence="2" id="KW-0812">Transmembrane</keyword>
<evidence type="ECO:0000259" key="3">
    <source>
        <dbReference type="Pfam" id="PF03816"/>
    </source>
</evidence>
<gene>
    <name evidence="4" type="ORF">J2Z71_001648</name>
</gene>
<organism evidence="4 5">
    <name type="scientific">Peptoniphilus stercorisuis</name>
    <dbReference type="NCBI Taxonomy" id="1436965"/>
    <lineage>
        <taxon>Bacteria</taxon>
        <taxon>Bacillati</taxon>
        <taxon>Bacillota</taxon>
        <taxon>Tissierellia</taxon>
        <taxon>Tissierellales</taxon>
        <taxon>Peptoniphilaceae</taxon>
        <taxon>Peptoniphilus</taxon>
    </lineage>
</organism>
<accession>A0ABS4KEB9</accession>
<dbReference type="Proteomes" id="UP001519306">
    <property type="component" value="Unassembled WGS sequence"/>
</dbReference>
<dbReference type="Pfam" id="PF03816">
    <property type="entry name" value="LytR_cpsA_psr"/>
    <property type="match status" value="1"/>
</dbReference>
<reference evidence="4 5" key="1">
    <citation type="submission" date="2021-03" db="EMBL/GenBank/DDBJ databases">
        <title>Genomic Encyclopedia of Type Strains, Phase IV (KMG-IV): sequencing the most valuable type-strain genomes for metagenomic binning, comparative biology and taxonomic classification.</title>
        <authorList>
            <person name="Goeker M."/>
        </authorList>
    </citation>
    <scope>NUCLEOTIDE SEQUENCE [LARGE SCALE GENOMIC DNA]</scope>
    <source>
        <strain evidence="4 5">DSM 27563</strain>
    </source>
</reference>